<organism evidence="5 6">
    <name type="scientific">Chiayiivirga flava</name>
    <dbReference type="NCBI Taxonomy" id="659595"/>
    <lineage>
        <taxon>Bacteria</taxon>
        <taxon>Pseudomonadati</taxon>
        <taxon>Pseudomonadota</taxon>
        <taxon>Gammaproteobacteria</taxon>
        <taxon>Lysobacterales</taxon>
        <taxon>Lysobacteraceae</taxon>
        <taxon>Chiayiivirga</taxon>
    </lineage>
</organism>
<evidence type="ECO:0000256" key="1">
    <source>
        <dbReference type="ARBA" id="ARBA00010164"/>
    </source>
</evidence>
<protein>
    <submittedName>
        <fullName evidence="5">DNA-binding transcriptional ArsR family regulator</fullName>
    </submittedName>
</protein>
<dbReference type="PANTHER" id="PTHR37419:SF8">
    <property type="entry name" value="TOXIN YJJJ"/>
    <property type="match status" value="1"/>
</dbReference>
<accession>A0A7W8G2S6</accession>
<dbReference type="InterPro" id="IPR052028">
    <property type="entry name" value="HipA_Ser/Thr_kinase"/>
</dbReference>
<proteinExistence type="inferred from homology"/>
<dbReference type="Pfam" id="PF07804">
    <property type="entry name" value="HipA_C"/>
    <property type="match status" value="1"/>
</dbReference>
<comment type="caution">
    <text evidence="5">The sequence shown here is derived from an EMBL/GenBank/DDBJ whole genome shotgun (WGS) entry which is preliminary data.</text>
</comment>
<dbReference type="InterPro" id="IPR012893">
    <property type="entry name" value="HipA-like_C"/>
</dbReference>
<dbReference type="GO" id="GO:0006355">
    <property type="term" value="P:regulation of DNA-templated transcription"/>
    <property type="evidence" value="ECO:0007669"/>
    <property type="project" value="UniProtKB-ARBA"/>
</dbReference>
<dbReference type="InterPro" id="IPR011991">
    <property type="entry name" value="ArsR-like_HTH"/>
</dbReference>
<evidence type="ECO:0000256" key="3">
    <source>
        <dbReference type="ARBA" id="ARBA00022777"/>
    </source>
</evidence>
<evidence type="ECO:0000259" key="4">
    <source>
        <dbReference type="Pfam" id="PF07804"/>
    </source>
</evidence>
<dbReference type="GO" id="GO:0003677">
    <property type="term" value="F:DNA binding"/>
    <property type="evidence" value="ECO:0007669"/>
    <property type="project" value="UniProtKB-KW"/>
</dbReference>
<dbReference type="AlphaFoldDB" id="A0A7W8G2S6"/>
<dbReference type="EMBL" id="JACHHP010000004">
    <property type="protein sequence ID" value="MBB5209015.1"/>
    <property type="molecule type" value="Genomic_DNA"/>
</dbReference>
<keyword evidence="6" id="KW-1185">Reference proteome</keyword>
<sequence length="457" mass="49864">MPRAHGPAIEAQLRLHGPRTALQLAEALGVSQPTISRAIASLGDDVVRLGRARSARYVLARPLARAGDRWPLHRIDADGRPHTLGELRALHGDRFQFTSTAPRPVLLQGEFRDGLFPGLPWFLDDQRPQGFLGRQLAHRVAADIGAVDDPLRWTPDDIVLCLLRYGDDAPGDLVLGDTALQSALQHALAPQTIDATQRQTHYPILADAALRGEIVGSSAAGEQPKFAIILRDGDSHRPVIVKFSERSGTPAGRRWADLLRCEHLAAAALRAHGQPAAESQVFEADGRVFLESTRFDRTPALGRRGFVSLAALDAAFYGHGRIDWWRFAPLLQRDGWLDAADAQRLAVLGWFGTLIANADMHLGNSGLHLADAAPLALVPAYDMLPMAFRPASNGELVARDYAVVLPTPEQREPWQTAAVIALAFWSAVADDPRISVGFHAIARGAHETLRRALDRLR</sequence>
<comment type="similarity">
    <text evidence="1">Belongs to the HipA Ser/Thr kinase family.</text>
</comment>
<dbReference type="SUPFAM" id="SSF46785">
    <property type="entry name" value="Winged helix' DNA-binding domain"/>
    <property type="match status" value="1"/>
</dbReference>
<dbReference type="NCBIfam" id="NF007297">
    <property type="entry name" value="PRK09775.1"/>
    <property type="match status" value="1"/>
</dbReference>
<dbReference type="PANTHER" id="PTHR37419">
    <property type="entry name" value="SERINE/THREONINE-PROTEIN KINASE TOXIN HIPA"/>
    <property type="match status" value="1"/>
</dbReference>
<keyword evidence="5" id="KW-0238">DNA-binding</keyword>
<dbReference type="Proteomes" id="UP000521199">
    <property type="component" value="Unassembled WGS sequence"/>
</dbReference>
<dbReference type="CDD" id="cd00090">
    <property type="entry name" value="HTH_ARSR"/>
    <property type="match status" value="1"/>
</dbReference>
<gene>
    <name evidence="5" type="ORF">HNQ52_002565</name>
</gene>
<feature type="domain" description="HipA-like C-terminal" evidence="4">
    <location>
        <begin position="217"/>
        <end position="389"/>
    </location>
</feature>
<name>A0A7W8G2S6_9GAMM</name>
<evidence type="ECO:0000313" key="6">
    <source>
        <dbReference type="Proteomes" id="UP000521199"/>
    </source>
</evidence>
<reference evidence="5 6" key="1">
    <citation type="submission" date="2020-08" db="EMBL/GenBank/DDBJ databases">
        <title>Genomic Encyclopedia of Type Strains, Phase IV (KMG-IV): sequencing the most valuable type-strain genomes for metagenomic binning, comparative biology and taxonomic classification.</title>
        <authorList>
            <person name="Goeker M."/>
        </authorList>
    </citation>
    <scope>NUCLEOTIDE SEQUENCE [LARGE SCALE GENOMIC DNA]</scope>
    <source>
        <strain evidence="5 6">DSM 24163</strain>
    </source>
</reference>
<evidence type="ECO:0000313" key="5">
    <source>
        <dbReference type="EMBL" id="MBB5209015.1"/>
    </source>
</evidence>
<dbReference type="GO" id="GO:0004674">
    <property type="term" value="F:protein serine/threonine kinase activity"/>
    <property type="evidence" value="ECO:0007669"/>
    <property type="project" value="TreeGrafter"/>
</dbReference>
<evidence type="ECO:0000256" key="2">
    <source>
        <dbReference type="ARBA" id="ARBA00022679"/>
    </source>
</evidence>
<dbReference type="InterPro" id="IPR036390">
    <property type="entry name" value="WH_DNA-bd_sf"/>
</dbReference>
<dbReference type="RefSeq" id="WP_183961550.1">
    <property type="nucleotide sequence ID" value="NZ_JACHHP010000004.1"/>
</dbReference>
<keyword evidence="2" id="KW-0808">Transferase</keyword>
<dbReference type="GO" id="GO:0005829">
    <property type="term" value="C:cytosol"/>
    <property type="evidence" value="ECO:0007669"/>
    <property type="project" value="TreeGrafter"/>
</dbReference>
<keyword evidence="3" id="KW-0418">Kinase</keyword>